<dbReference type="InterPro" id="IPR052345">
    <property type="entry name" value="Rad_response_metalloprotease"/>
</dbReference>
<evidence type="ECO:0000259" key="2">
    <source>
        <dbReference type="PROSITE" id="PS50943"/>
    </source>
</evidence>
<dbReference type="AlphaFoldDB" id="A0A8A3S3P6"/>
<dbReference type="GeneID" id="76423097"/>
<name>A0A8A3S3P6_9EURY</name>
<keyword evidence="4" id="KW-1185">Reference proteome</keyword>
<dbReference type="PROSITE" id="PS50943">
    <property type="entry name" value="HTH_CROC1"/>
    <property type="match status" value="1"/>
</dbReference>
<dbReference type="Gene3D" id="1.10.260.40">
    <property type="entry name" value="lambda repressor-like DNA-binding domains"/>
    <property type="match status" value="1"/>
</dbReference>
<dbReference type="Proteomes" id="UP001042704">
    <property type="component" value="Chromosome"/>
</dbReference>
<dbReference type="InterPro" id="IPR010982">
    <property type="entry name" value="Lambda_DNA-bd_dom_sf"/>
</dbReference>
<accession>A0A8A3S3P6</accession>
<reference evidence="3" key="2">
    <citation type="submission" date="2019-02" db="EMBL/GenBank/DDBJ databases">
        <authorList>
            <person name="Chen S.-C."/>
            <person name="Chien H.-H."/>
            <person name="Lai M.-C."/>
        </authorList>
    </citation>
    <scope>NUCLEOTIDE SEQUENCE</scope>
    <source>
        <strain evidence="3">N2F9704</strain>
    </source>
</reference>
<feature type="domain" description="HTH cro/C1-type" evidence="2">
    <location>
        <begin position="7"/>
        <end position="61"/>
    </location>
</feature>
<dbReference type="KEGG" id="maqe:RJ40_02025"/>
<dbReference type="SMART" id="SM00530">
    <property type="entry name" value="HTH_XRE"/>
    <property type="match status" value="1"/>
</dbReference>
<dbReference type="EMBL" id="CP036172">
    <property type="protein sequence ID" value="QSZ66361.1"/>
    <property type="molecule type" value="Genomic_DNA"/>
</dbReference>
<evidence type="ECO:0000313" key="4">
    <source>
        <dbReference type="Proteomes" id="UP001042704"/>
    </source>
</evidence>
<dbReference type="CDD" id="cd00093">
    <property type="entry name" value="HTH_XRE"/>
    <property type="match status" value="1"/>
</dbReference>
<dbReference type="GO" id="GO:0003677">
    <property type="term" value="F:DNA binding"/>
    <property type="evidence" value="ECO:0007669"/>
    <property type="project" value="InterPro"/>
</dbReference>
<dbReference type="RefSeq" id="WP_265581695.1">
    <property type="nucleotide sequence ID" value="NZ_CP036172.1"/>
</dbReference>
<organism evidence="3 4">
    <name type="scientific">Methanofollis aquaemaris</name>
    <dbReference type="NCBI Taxonomy" id="126734"/>
    <lineage>
        <taxon>Archaea</taxon>
        <taxon>Methanobacteriati</taxon>
        <taxon>Methanobacteriota</taxon>
        <taxon>Stenosarchaea group</taxon>
        <taxon>Methanomicrobia</taxon>
        <taxon>Methanomicrobiales</taxon>
        <taxon>Methanomicrobiaceae</taxon>
        <taxon>Methanofollis</taxon>
    </lineage>
</organism>
<dbReference type="InterPro" id="IPR001387">
    <property type="entry name" value="Cro/C1-type_HTH"/>
</dbReference>
<sequence>MSIAERIKAARRSAGMNQRELGAAVGVSATAISKYEREEVVPASGTLIRLGEALDVNIDFFFRQVTVHLSAPQYRCHRTLTKKEEHIIHAKVTDWLERYLEIEMISGIRADLDLPPREECRASGMEEVEAVASRVREAWDLGLDPIENVMDVLEQHGIKVGTIEAPDSFDALTLYHDERTPVIAVNTAMSGDRQRYNCAHELGHLLLRVEHPLDEEAAAHRFAGAFLVPREMVWKELGKKRHAVDLRELYLLKHKYGMSMKAWVRRAQDLGVITGVTAKGLYARLNQAKAGREKPAKPVRHETPTYMHLLILRAMNEKKITRSRARELFGGDLPGITAGVE</sequence>
<dbReference type="Gene3D" id="1.10.10.2910">
    <property type="match status" value="1"/>
</dbReference>
<dbReference type="InterPro" id="IPR010359">
    <property type="entry name" value="IrrE_HExxH"/>
</dbReference>
<proteinExistence type="inferred from homology"/>
<reference evidence="3" key="1">
    <citation type="journal article" date="2001" name="Int. J. Syst. Evol. Microbiol.">
        <title>Methanofollis aquaemaris sp. nov., a methanogen isolated from an aquaculture fish pond.</title>
        <authorList>
            <person name="Lai M.C."/>
            <person name="Chen S.C."/>
        </authorList>
    </citation>
    <scope>NUCLEOTIDE SEQUENCE</scope>
    <source>
        <strain evidence="3">N2F9704</strain>
    </source>
</reference>
<dbReference type="SUPFAM" id="SSF47413">
    <property type="entry name" value="lambda repressor-like DNA-binding domains"/>
    <property type="match status" value="1"/>
</dbReference>
<evidence type="ECO:0000313" key="3">
    <source>
        <dbReference type="EMBL" id="QSZ66361.1"/>
    </source>
</evidence>
<protein>
    <submittedName>
        <fullName evidence="3">ImmA/IrrE family metallo-endopeptidase</fullName>
    </submittedName>
</protein>
<gene>
    <name evidence="3" type="ORF">RJ40_02025</name>
</gene>
<comment type="similarity">
    <text evidence="1">Belongs to the short-chain fatty acyl-CoA assimilation regulator (ScfR) family.</text>
</comment>
<dbReference type="PANTHER" id="PTHR43236">
    <property type="entry name" value="ANTITOXIN HIGA1"/>
    <property type="match status" value="1"/>
</dbReference>
<dbReference type="Pfam" id="PF01381">
    <property type="entry name" value="HTH_3"/>
    <property type="match status" value="1"/>
</dbReference>
<dbReference type="Pfam" id="PF06114">
    <property type="entry name" value="Peptidase_M78"/>
    <property type="match status" value="1"/>
</dbReference>
<dbReference type="PANTHER" id="PTHR43236:SF1">
    <property type="entry name" value="BLL7220 PROTEIN"/>
    <property type="match status" value="1"/>
</dbReference>
<evidence type="ECO:0000256" key="1">
    <source>
        <dbReference type="ARBA" id="ARBA00007227"/>
    </source>
</evidence>